<evidence type="ECO:0000313" key="1">
    <source>
        <dbReference type="EMBL" id="GAD12904.1"/>
    </source>
</evidence>
<organism evidence="1 2">
    <name type="scientific">Geobacillus kaustophilus GBlys</name>
    <dbReference type="NCBI Taxonomy" id="1337888"/>
    <lineage>
        <taxon>Bacteria</taxon>
        <taxon>Bacillati</taxon>
        <taxon>Bacillota</taxon>
        <taxon>Bacilli</taxon>
        <taxon>Bacillales</taxon>
        <taxon>Anoxybacillaceae</taxon>
        <taxon>Geobacillus</taxon>
        <taxon>Geobacillus thermoleovorans group</taxon>
    </lineage>
</organism>
<accession>U2Y1I6</accession>
<evidence type="ECO:0000313" key="2">
    <source>
        <dbReference type="Proteomes" id="UP000016424"/>
    </source>
</evidence>
<dbReference type="AlphaFoldDB" id="U2Y1I6"/>
<protein>
    <submittedName>
        <fullName evidence="1">Uncharacterized protein</fullName>
    </submittedName>
</protein>
<dbReference type="Proteomes" id="UP000016424">
    <property type="component" value="Unassembled WGS sequence"/>
</dbReference>
<proteinExistence type="predicted"/>
<name>U2Y1I6_GEOKU</name>
<dbReference type="EMBL" id="BASG01000006">
    <property type="protein sequence ID" value="GAD12904.1"/>
    <property type="molecule type" value="Genomic_DNA"/>
</dbReference>
<comment type="caution">
    <text evidence="1">The sequence shown here is derived from an EMBL/GenBank/DDBJ whole genome shotgun (WGS) entry which is preliminary data.</text>
</comment>
<reference evidence="2" key="1">
    <citation type="journal article" date="2013" name="Genome">
        <title>Draft Genome Sequence of Geobacillus kaustophilus GBlys, a Lysogenic Strain with Bacteriophage phiOH2.</title>
        <authorList>
            <person name="Doi K."/>
            <person name="Mori K."/>
            <person name="Martono H."/>
            <person name="Nagayoshi Y."/>
            <person name="Fujino Y."/>
            <person name="Tashiro K."/>
            <person name="Kuhara S."/>
            <person name="Ohshima T."/>
        </authorList>
    </citation>
    <scope>NUCLEOTIDE SEQUENCE [LARGE SCALE GENOMIC DNA]</scope>
    <source>
        <strain evidence="2">GBlys</strain>
    </source>
</reference>
<sequence length="41" mass="4145">MYNCGKASGGDLTLVKKAAIFKANHGDGEGETIENACLGCG</sequence>
<gene>
    <name evidence="1" type="ORF">GBL_1121</name>
</gene>